<dbReference type="Gramene" id="Mp2g00070.1">
    <property type="protein sequence ID" value="Mp2g00070.1.cds1"/>
    <property type="gene ID" value="Mp2g00070"/>
</dbReference>
<comment type="subcellular location">
    <subcellularLocation>
        <location evidence="1">Golgi apparatus membrane</location>
        <topology evidence="1">Single-pass type II membrane protein</topology>
    </subcellularLocation>
</comment>
<evidence type="ECO:0000256" key="10">
    <source>
        <dbReference type="ARBA" id="ARBA00023180"/>
    </source>
</evidence>
<dbReference type="Pfam" id="PF00777">
    <property type="entry name" value="Glyco_transf_29"/>
    <property type="match status" value="1"/>
</dbReference>
<comment type="similarity">
    <text evidence="2">Belongs to the glycosyltransferase 29 family.</text>
</comment>
<evidence type="ECO:0000256" key="5">
    <source>
        <dbReference type="ARBA" id="ARBA00022692"/>
    </source>
</evidence>
<sequence length="392" mass="45975">MLANIAAGLGYGNPKFGRKIQRTWMLLRSWKLYRLFHYNYLHPECRKMSSSFQDAFNQTLIAYAGYNKQEAKSSDNLKQLLDGKFRVMFDRRLHKPIYFQHRATFRQRLKMLAINFGMSFEPKVLQELLEKVKEPMDNHFQRLNYSGVTPGARYKTCAVVGNSGEVLNTTRGSFIDSHEMVIRINNAKARVSAPSLADFVGSKTTLMFMNSHILHQCSRNWKCSCHPYGSEVPIMLYLSDMEHVLDVAYCGKEHIAPLFLTDRRFDMLVEKIGRWYSIKQFIQKGRAQKLAERKLWELFKQWENVHRRDYHYSSGLQAVVLALGLCEQVHLFGFGKNPKFQHHFHTKQRAEHYSHDYEAEYLFYHDLEKKSIDANPFLCETATQIPPVHVFR</sequence>
<keyword evidence="5" id="KW-0812">Transmembrane</keyword>
<keyword evidence="10" id="KW-0325">Glycoprotein</keyword>
<name>A0A2R6X9S5_MARPO</name>
<dbReference type="PANTHER" id="PTHR46779">
    <property type="entry name" value="BETA-1,6-GALACTOSYLTRANSFERASE GALT29A"/>
    <property type="match status" value="1"/>
</dbReference>
<keyword evidence="9" id="KW-0472">Membrane</keyword>
<evidence type="ECO:0000256" key="4">
    <source>
        <dbReference type="ARBA" id="ARBA00022679"/>
    </source>
</evidence>
<keyword evidence="7" id="KW-1133">Transmembrane helix</keyword>
<dbReference type="Gene3D" id="3.90.1480.20">
    <property type="entry name" value="Glycosyl transferase family 29"/>
    <property type="match status" value="1"/>
</dbReference>
<dbReference type="AlphaFoldDB" id="A0A2R6X9S5"/>
<accession>A0A2R6X9S5</accession>
<evidence type="ECO:0000256" key="2">
    <source>
        <dbReference type="ARBA" id="ARBA00006003"/>
    </source>
</evidence>
<keyword evidence="4" id="KW-0808">Transferase</keyword>
<dbReference type="GO" id="GO:0016757">
    <property type="term" value="F:glycosyltransferase activity"/>
    <property type="evidence" value="ECO:0000318"/>
    <property type="project" value="GO_Central"/>
</dbReference>
<dbReference type="PANTHER" id="PTHR46779:SF1">
    <property type="entry name" value="BETA-1,6-GALACTOSYLTRANSFERASE GALT29A"/>
    <property type="match status" value="1"/>
</dbReference>
<dbReference type="Proteomes" id="UP000244005">
    <property type="component" value="Unassembled WGS sequence"/>
</dbReference>
<evidence type="ECO:0000313" key="11">
    <source>
        <dbReference type="EMBL" id="PTQ42858.1"/>
    </source>
</evidence>
<evidence type="ECO:0000256" key="6">
    <source>
        <dbReference type="ARBA" id="ARBA00022968"/>
    </source>
</evidence>
<reference evidence="12" key="1">
    <citation type="journal article" date="2017" name="Cell">
        <title>Insights into land plant evolution garnered from the Marchantia polymorpha genome.</title>
        <authorList>
            <person name="Bowman J.L."/>
            <person name="Kohchi T."/>
            <person name="Yamato K.T."/>
            <person name="Jenkins J."/>
            <person name="Shu S."/>
            <person name="Ishizaki K."/>
            <person name="Yamaoka S."/>
            <person name="Nishihama R."/>
            <person name="Nakamura Y."/>
            <person name="Berger F."/>
            <person name="Adam C."/>
            <person name="Aki S.S."/>
            <person name="Althoff F."/>
            <person name="Araki T."/>
            <person name="Arteaga-Vazquez M.A."/>
            <person name="Balasubrmanian S."/>
            <person name="Barry K."/>
            <person name="Bauer D."/>
            <person name="Boehm C.R."/>
            <person name="Briginshaw L."/>
            <person name="Caballero-Perez J."/>
            <person name="Catarino B."/>
            <person name="Chen F."/>
            <person name="Chiyoda S."/>
            <person name="Chovatia M."/>
            <person name="Davies K.M."/>
            <person name="Delmans M."/>
            <person name="Demura T."/>
            <person name="Dierschke T."/>
            <person name="Dolan L."/>
            <person name="Dorantes-Acosta A.E."/>
            <person name="Eklund D.M."/>
            <person name="Florent S.N."/>
            <person name="Flores-Sandoval E."/>
            <person name="Fujiyama A."/>
            <person name="Fukuzawa H."/>
            <person name="Galik B."/>
            <person name="Grimanelli D."/>
            <person name="Grimwood J."/>
            <person name="Grossniklaus U."/>
            <person name="Hamada T."/>
            <person name="Haseloff J."/>
            <person name="Hetherington A.J."/>
            <person name="Higo A."/>
            <person name="Hirakawa Y."/>
            <person name="Hundley H.N."/>
            <person name="Ikeda Y."/>
            <person name="Inoue K."/>
            <person name="Inoue S.I."/>
            <person name="Ishida S."/>
            <person name="Jia Q."/>
            <person name="Kakita M."/>
            <person name="Kanazawa T."/>
            <person name="Kawai Y."/>
            <person name="Kawashima T."/>
            <person name="Kennedy M."/>
            <person name="Kinose K."/>
            <person name="Kinoshita T."/>
            <person name="Kohara Y."/>
            <person name="Koide E."/>
            <person name="Komatsu K."/>
            <person name="Kopischke S."/>
            <person name="Kubo M."/>
            <person name="Kyozuka J."/>
            <person name="Lagercrantz U."/>
            <person name="Lin S.S."/>
            <person name="Lindquist E."/>
            <person name="Lipzen A.M."/>
            <person name="Lu C.W."/>
            <person name="De Luna E."/>
            <person name="Martienssen R.A."/>
            <person name="Minamino N."/>
            <person name="Mizutani M."/>
            <person name="Mizutani M."/>
            <person name="Mochizuki N."/>
            <person name="Monte I."/>
            <person name="Mosher R."/>
            <person name="Nagasaki H."/>
            <person name="Nakagami H."/>
            <person name="Naramoto S."/>
            <person name="Nishitani K."/>
            <person name="Ohtani M."/>
            <person name="Okamoto T."/>
            <person name="Okumura M."/>
            <person name="Phillips J."/>
            <person name="Pollak B."/>
            <person name="Reinders A."/>
            <person name="Rovekamp M."/>
            <person name="Sano R."/>
            <person name="Sawa S."/>
            <person name="Schmid M.W."/>
            <person name="Shirakawa M."/>
            <person name="Solano R."/>
            <person name="Spunde A."/>
            <person name="Suetsugu N."/>
            <person name="Sugano S."/>
            <person name="Sugiyama A."/>
            <person name="Sun R."/>
            <person name="Suzuki Y."/>
            <person name="Takenaka M."/>
            <person name="Takezawa D."/>
            <person name="Tomogane H."/>
            <person name="Tsuzuki M."/>
            <person name="Ueda T."/>
            <person name="Umeda M."/>
            <person name="Ward J.M."/>
            <person name="Watanabe Y."/>
            <person name="Yazaki K."/>
            <person name="Yokoyama R."/>
            <person name="Yoshitake Y."/>
            <person name="Yotsui I."/>
            <person name="Zachgo S."/>
            <person name="Schmutz J."/>
        </authorList>
    </citation>
    <scope>NUCLEOTIDE SEQUENCE [LARGE SCALE GENOMIC DNA]</scope>
    <source>
        <strain evidence="12">Tak-1</strain>
    </source>
</reference>
<dbReference type="GO" id="GO:0008373">
    <property type="term" value="F:sialyltransferase activity"/>
    <property type="evidence" value="ECO:0007669"/>
    <property type="project" value="InterPro"/>
</dbReference>
<evidence type="ECO:0000256" key="8">
    <source>
        <dbReference type="ARBA" id="ARBA00023034"/>
    </source>
</evidence>
<dbReference type="CDD" id="cd19952">
    <property type="entry name" value="GT29"/>
    <property type="match status" value="1"/>
</dbReference>
<dbReference type="GO" id="GO:0000139">
    <property type="term" value="C:Golgi membrane"/>
    <property type="evidence" value="ECO:0000318"/>
    <property type="project" value="GO_Central"/>
</dbReference>
<gene>
    <name evidence="11" type="ORF">MARPO_0028s0144</name>
</gene>
<evidence type="ECO:0000256" key="9">
    <source>
        <dbReference type="ARBA" id="ARBA00023136"/>
    </source>
</evidence>
<protein>
    <recommendedName>
        <fullName evidence="13">Sialyltransferase-like protein</fullName>
    </recommendedName>
</protein>
<keyword evidence="12" id="KW-1185">Reference proteome</keyword>
<evidence type="ECO:0008006" key="13">
    <source>
        <dbReference type="Google" id="ProtNLM"/>
    </source>
</evidence>
<organism evidence="11 12">
    <name type="scientific">Marchantia polymorpha</name>
    <name type="common">Common liverwort</name>
    <name type="synonym">Marchantia aquatica</name>
    <dbReference type="NCBI Taxonomy" id="3197"/>
    <lineage>
        <taxon>Eukaryota</taxon>
        <taxon>Viridiplantae</taxon>
        <taxon>Streptophyta</taxon>
        <taxon>Embryophyta</taxon>
        <taxon>Marchantiophyta</taxon>
        <taxon>Marchantiopsida</taxon>
        <taxon>Marchantiidae</taxon>
        <taxon>Marchantiales</taxon>
        <taxon>Marchantiaceae</taxon>
        <taxon>Marchantia</taxon>
    </lineage>
</organism>
<keyword evidence="8" id="KW-0333">Golgi apparatus</keyword>
<dbReference type="InterPro" id="IPR001675">
    <property type="entry name" value="Glyco_trans_29"/>
</dbReference>
<dbReference type="EMBL" id="KZ772700">
    <property type="protein sequence ID" value="PTQ42858.1"/>
    <property type="molecule type" value="Genomic_DNA"/>
</dbReference>
<evidence type="ECO:0000256" key="3">
    <source>
        <dbReference type="ARBA" id="ARBA00022676"/>
    </source>
</evidence>
<keyword evidence="6" id="KW-0735">Signal-anchor</keyword>
<dbReference type="OrthoDB" id="10264956at2759"/>
<dbReference type="InterPro" id="IPR038578">
    <property type="entry name" value="GT29-like_sf"/>
</dbReference>
<proteinExistence type="inferred from homology"/>
<evidence type="ECO:0000313" key="12">
    <source>
        <dbReference type="Proteomes" id="UP000244005"/>
    </source>
</evidence>
<keyword evidence="3" id="KW-0328">Glycosyltransferase</keyword>
<evidence type="ECO:0000256" key="1">
    <source>
        <dbReference type="ARBA" id="ARBA00004323"/>
    </source>
</evidence>
<dbReference type="OMA" id="GKEHIAP"/>
<evidence type="ECO:0000256" key="7">
    <source>
        <dbReference type="ARBA" id="ARBA00022989"/>
    </source>
</evidence>